<accession>A0A7C3UDN9</accession>
<evidence type="ECO:0000313" key="1">
    <source>
        <dbReference type="EMBL" id="HGE66234.1"/>
    </source>
</evidence>
<name>A0A7C3UDN9_9EURY</name>
<comment type="caution">
    <text evidence="1">The sequence shown here is derived from an EMBL/GenBank/DDBJ whole genome shotgun (WGS) entry which is preliminary data.</text>
</comment>
<sequence>MINKISALKIFALICVISICSIIQAAGSQSKFEPAFGSIVIIPERPENYTSTIEVTLIPAEIIITPTPKDFTVSRDLPDCIAPNLEFEADLEYSFYGYVGAVITECTPKWIKILRSDPAYDKVMCRSARICTLSKYTEYCYPIEFCYYSWLLYFKEGLRSGKIRYWAVYEAELLPELKGEIYQIQIQELIPPEARANISTVISPWRPTCLFGHFKSIDKDGRVEYHSIKGDQCTQICECLAACAGLSCPVCDSDLLKAISKWRVGQISDECLLKVILEWSRSPIC</sequence>
<dbReference type="EMBL" id="DTPI01000028">
    <property type="protein sequence ID" value="HGE66234.1"/>
    <property type="molecule type" value="Genomic_DNA"/>
</dbReference>
<proteinExistence type="predicted"/>
<reference evidence="1" key="1">
    <citation type="journal article" date="2020" name="mSystems">
        <title>Genome- and Community-Level Interaction Insights into Carbon Utilization and Element Cycling Functions of Hydrothermarchaeota in Hydrothermal Sediment.</title>
        <authorList>
            <person name="Zhou Z."/>
            <person name="Liu Y."/>
            <person name="Xu W."/>
            <person name="Pan J."/>
            <person name="Luo Z.H."/>
            <person name="Li M."/>
        </authorList>
    </citation>
    <scope>NUCLEOTIDE SEQUENCE [LARGE SCALE GENOMIC DNA]</scope>
    <source>
        <strain evidence="2">SpSt-10</strain>
        <strain evidence="1">SpSt-97</strain>
    </source>
</reference>
<protein>
    <submittedName>
        <fullName evidence="1">Uncharacterized protein</fullName>
    </submittedName>
</protein>
<organism evidence="1">
    <name type="scientific">Geoglobus ahangari</name>
    <dbReference type="NCBI Taxonomy" id="113653"/>
    <lineage>
        <taxon>Archaea</taxon>
        <taxon>Methanobacteriati</taxon>
        <taxon>Methanobacteriota</taxon>
        <taxon>Archaeoglobi</taxon>
        <taxon>Archaeoglobales</taxon>
        <taxon>Archaeoglobaceae</taxon>
        <taxon>Geoglobus</taxon>
    </lineage>
</organism>
<dbReference type="EMBL" id="DRUC01000071">
    <property type="protein sequence ID" value="HHF48494.1"/>
    <property type="molecule type" value="Genomic_DNA"/>
</dbReference>
<dbReference type="AlphaFoldDB" id="A0A7C3UDN9"/>
<gene>
    <name evidence="2" type="ORF">ENL48_04890</name>
    <name evidence="1" type="ORF">ENX77_03790</name>
</gene>
<evidence type="ECO:0000313" key="2">
    <source>
        <dbReference type="EMBL" id="HHF48494.1"/>
    </source>
</evidence>